<comment type="caution">
    <text evidence="12">The sequence shown here is derived from an EMBL/GenBank/DDBJ whole genome shotgun (WGS) entry which is preliminary data.</text>
</comment>
<dbReference type="OrthoDB" id="9811249at2"/>
<dbReference type="GO" id="GO:0005737">
    <property type="term" value="C:cytoplasm"/>
    <property type="evidence" value="ECO:0007669"/>
    <property type="project" value="UniProtKB-SubCell"/>
</dbReference>
<dbReference type="NCBIfam" id="TIGR00589">
    <property type="entry name" value="ogt"/>
    <property type="match status" value="1"/>
</dbReference>
<evidence type="ECO:0000313" key="12">
    <source>
        <dbReference type="EMBL" id="KOO03207.1"/>
    </source>
</evidence>
<comment type="similarity">
    <text evidence="2 9">Belongs to the MGMT family.</text>
</comment>
<evidence type="ECO:0000256" key="2">
    <source>
        <dbReference type="ARBA" id="ARBA00008711"/>
    </source>
</evidence>
<evidence type="ECO:0000256" key="5">
    <source>
        <dbReference type="ARBA" id="ARBA00022679"/>
    </source>
</evidence>
<evidence type="ECO:0000256" key="8">
    <source>
        <dbReference type="ARBA" id="ARBA00049348"/>
    </source>
</evidence>
<protein>
    <recommendedName>
        <fullName evidence="9">Methylated-DNA--protein-cysteine methyltransferase</fullName>
        <ecNumber evidence="9">2.1.1.63</ecNumber>
    </recommendedName>
    <alternativeName>
        <fullName evidence="9">6-O-methylguanine-DNA methyltransferase</fullName>
        <shortName evidence="9">MGMT</shortName>
    </alternativeName>
    <alternativeName>
        <fullName evidence="9">O-6-methylguanine-DNA-alkyltransferase</fullName>
    </alternativeName>
</protein>
<comment type="subcellular location">
    <subcellularLocation>
        <location evidence="9">Cytoplasm</location>
    </subcellularLocation>
</comment>
<dbReference type="Pfam" id="PF01035">
    <property type="entry name" value="DNA_binding_1"/>
    <property type="match status" value="1"/>
</dbReference>
<sequence>MKTYYIIIDTPLGNMTIQANDQGLLGAWFETQTTQPDSLGQLAEHQPILLHAAQQLQEYFSGTRQDFSLPLAAQGTTFQMQVWQALTTIPYGETWSYQDLANAIGNPKAVRAVGLANGKNPISVIVPCHRVIGKNGKLTGYAGGVERKEKLLRLERAI</sequence>
<dbReference type="STRING" id="693.AKJ17_11690"/>
<feature type="active site" description="Nucleophile; methyl group acceptor" evidence="9">
    <location>
        <position position="128"/>
    </location>
</feature>
<evidence type="ECO:0000313" key="13">
    <source>
        <dbReference type="Proteomes" id="UP000037515"/>
    </source>
</evidence>
<keyword evidence="6 9" id="KW-0227">DNA damage</keyword>
<dbReference type="FunFam" id="1.10.10.10:FF:000214">
    <property type="entry name" value="Methylated-DNA--protein-cysteine methyltransferase"/>
    <property type="match status" value="1"/>
</dbReference>
<keyword evidence="13" id="KW-1185">Reference proteome</keyword>
<dbReference type="EC" id="2.1.1.63" evidence="9"/>
<dbReference type="InterPro" id="IPR014048">
    <property type="entry name" value="MethylDNA_cys_MeTrfase_DNA-bd"/>
</dbReference>
<evidence type="ECO:0000256" key="7">
    <source>
        <dbReference type="ARBA" id="ARBA00023204"/>
    </source>
</evidence>
<dbReference type="SUPFAM" id="SSF53155">
    <property type="entry name" value="Methylated DNA-protein cysteine methyltransferase domain"/>
    <property type="match status" value="1"/>
</dbReference>
<dbReference type="CDD" id="cd06445">
    <property type="entry name" value="ATase"/>
    <property type="match status" value="1"/>
</dbReference>
<gene>
    <name evidence="12" type="ORF">AKJ17_11690</name>
</gene>
<dbReference type="InterPro" id="IPR036388">
    <property type="entry name" value="WH-like_DNA-bd_sf"/>
</dbReference>
<feature type="domain" description="Methylated-DNA-[protein]-cysteine S-methyltransferase DNA binding" evidence="10">
    <location>
        <begin position="78"/>
        <end position="156"/>
    </location>
</feature>
<dbReference type="RefSeq" id="WP_053395993.1">
    <property type="nucleotide sequence ID" value="NZ_LHPJ01000008.1"/>
</dbReference>
<evidence type="ECO:0000256" key="1">
    <source>
        <dbReference type="ARBA" id="ARBA00001286"/>
    </source>
</evidence>
<dbReference type="GO" id="GO:0032259">
    <property type="term" value="P:methylation"/>
    <property type="evidence" value="ECO:0007669"/>
    <property type="project" value="UniProtKB-KW"/>
</dbReference>
<dbReference type="InterPro" id="IPR036217">
    <property type="entry name" value="MethylDNA_cys_MeTrfase_DNAb"/>
</dbReference>
<dbReference type="Gene3D" id="1.10.10.10">
    <property type="entry name" value="Winged helix-like DNA-binding domain superfamily/Winged helix DNA-binding domain"/>
    <property type="match status" value="1"/>
</dbReference>
<keyword evidence="5 9" id="KW-0808">Transferase</keyword>
<dbReference type="GO" id="GO:0003908">
    <property type="term" value="F:methylated-DNA-[protein]-cysteine S-methyltransferase activity"/>
    <property type="evidence" value="ECO:0007669"/>
    <property type="project" value="UniProtKB-UniRule"/>
</dbReference>
<dbReference type="HAMAP" id="MF_00772">
    <property type="entry name" value="OGT"/>
    <property type="match status" value="1"/>
</dbReference>
<reference evidence="13" key="1">
    <citation type="submission" date="2015-08" db="EMBL/GenBank/DDBJ databases">
        <title>Vibrio galatheae sp. nov., a novel member of the Vibrionaceae family isolated from the Solomon Islands.</title>
        <authorList>
            <person name="Giubergia S."/>
            <person name="Machado H."/>
            <person name="Mateiu R.V."/>
            <person name="Gram L."/>
        </authorList>
    </citation>
    <scope>NUCLEOTIDE SEQUENCE [LARGE SCALE GENOMIC DNA]</scope>
    <source>
        <strain evidence="13">DSM 19584</strain>
    </source>
</reference>
<comment type="catalytic activity">
    <reaction evidence="8 9">
        <text>a 6-O-methyl-2'-deoxyguanosine in DNA + L-cysteinyl-[protein] = S-methyl-L-cysteinyl-[protein] + a 2'-deoxyguanosine in DNA</text>
        <dbReference type="Rhea" id="RHEA:24000"/>
        <dbReference type="Rhea" id="RHEA-COMP:10131"/>
        <dbReference type="Rhea" id="RHEA-COMP:10132"/>
        <dbReference type="Rhea" id="RHEA-COMP:11367"/>
        <dbReference type="Rhea" id="RHEA-COMP:11368"/>
        <dbReference type="ChEBI" id="CHEBI:29950"/>
        <dbReference type="ChEBI" id="CHEBI:82612"/>
        <dbReference type="ChEBI" id="CHEBI:85445"/>
        <dbReference type="ChEBI" id="CHEBI:85448"/>
        <dbReference type="EC" id="2.1.1.63"/>
    </reaction>
</comment>
<evidence type="ECO:0000256" key="3">
    <source>
        <dbReference type="ARBA" id="ARBA00022490"/>
    </source>
</evidence>
<evidence type="ECO:0000259" key="10">
    <source>
        <dbReference type="Pfam" id="PF01035"/>
    </source>
</evidence>
<keyword evidence="7 9" id="KW-0234">DNA repair</keyword>
<dbReference type="Pfam" id="PF02870">
    <property type="entry name" value="Methyltransf_1N"/>
    <property type="match status" value="1"/>
</dbReference>
<dbReference type="Gene3D" id="3.30.160.70">
    <property type="entry name" value="Methylated DNA-protein cysteine methyltransferase domain"/>
    <property type="match status" value="1"/>
</dbReference>
<dbReference type="PATRIC" id="fig|693.5.peg.2395"/>
<comment type="function">
    <text evidence="9">Involved in the cellular defense against the biological effects of O6-methylguanine (O6-MeG) and O4-methylthymine (O4-MeT) in DNA. Repairs the methylated nucleobase in DNA by stoichiometrically transferring the methyl group to a cysteine residue in the enzyme. This is a suicide reaction: the enzyme is irreversibly inactivated.</text>
</comment>
<dbReference type="Proteomes" id="UP000037515">
    <property type="component" value="Unassembled WGS sequence"/>
</dbReference>
<dbReference type="SUPFAM" id="SSF46767">
    <property type="entry name" value="Methylated DNA-protein cysteine methyltransferase, C-terminal domain"/>
    <property type="match status" value="1"/>
</dbReference>
<dbReference type="PANTHER" id="PTHR10815">
    <property type="entry name" value="METHYLATED-DNA--PROTEIN-CYSTEINE METHYLTRANSFERASE"/>
    <property type="match status" value="1"/>
</dbReference>
<feature type="domain" description="Methylguanine DNA methyltransferase ribonuclease-like" evidence="11">
    <location>
        <begin position="4"/>
        <end position="72"/>
    </location>
</feature>
<evidence type="ECO:0000256" key="6">
    <source>
        <dbReference type="ARBA" id="ARBA00022763"/>
    </source>
</evidence>
<evidence type="ECO:0000259" key="11">
    <source>
        <dbReference type="Pfam" id="PF02870"/>
    </source>
</evidence>
<dbReference type="InterPro" id="IPR036631">
    <property type="entry name" value="MGMT_N_sf"/>
</dbReference>
<keyword evidence="4 9" id="KW-0489">Methyltransferase</keyword>
<dbReference type="PROSITE" id="PS00374">
    <property type="entry name" value="MGMT"/>
    <property type="match status" value="1"/>
</dbReference>
<name>A0A0M0HN05_VIBNE</name>
<dbReference type="AlphaFoldDB" id="A0A0M0HN05"/>
<evidence type="ECO:0000256" key="9">
    <source>
        <dbReference type="HAMAP-Rule" id="MF_00772"/>
    </source>
</evidence>
<proteinExistence type="inferred from homology"/>
<organism evidence="12 13">
    <name type="scientific">Vibrio nereis</name>
    <dbReference type="NCBI Taxonomy" id="693"/>
    <lineage>
        <taxon>Bacteria</taxon>
        <taxon>Pseudomonadati</taxon>
        <taxon>Pseudomonadota</taxon>
        <taxon>Gammaproteobacteria</taxon>
        <taxon>Vibrionales</taxon>
        <taxon>Vibrionaceae</taxon>
        <taxon>Vibrio</taxon>
    </lineage>
</organism>
<comment type="miscellaneous">
    <text evidence="9">This enzyme catalyzes only one turnover and therefore is not strictly catalytic. According to one definition, an enzyme is a biocatalyst that acts repeatedly and over many reaction cycles.</text>
</comment>
<dbReference type="PANTHER" id="PTHR10815:SF5">
    <property type="entry name" value="METHYLATED-DNA--PROTEIN-CYSTEINE METHYLTRANSFERASE"/>
    <property type="match status" value="1"/>
</dbReference>
<dbReference type="InterPro" id="IPR001497">
    <property type="entry name" value="MethylDNA_cys_MeTrfase_AS"/>
</dbReference>
<evidence type="ECO:0000256" key="4">
    <source>
        <dbReference type="ARBA" id="ARBA00022603"/>
    </source>
</evidence>
<dbReference type="GO" id="GO:0006307">
    <property type="term" value="P:DNA alkylation repair"/>
    <property type="evidence" value="ECO:0007669"/>
    <property type="project" value="UniProtKB-UniRule"/>
</dbReference>
<keyword evidence="3 9" id="KW-0963">Cytoplasm</keyword>
<dbReference type="InterPro" id="IPR008332">
    <property type="entry name" value="MethylG_MeTrfase_N"/>
</dbReference>
<comment type="catalytic activity">
    <reaction evidence="1 9">
        <text>a 4-O-methyl-thymidine in DNA + L-cysteinyl-[protein] = a thymidine in DNA + S-methyl-L-cysteinyl-[protein]</text>
        <dbReference type="Rhea" id="RHEA:53428"/>
        <dbReference type="Rhea" id="RHEA-COMP:10131"/>
        <dbReference type="Rhea" id="RHEA-COMP:10132"/>
        <dbReference type="Rhea" id="RHEA-COMP:13555"/>
        <dbReference type="Rhea" id="RHEA-COMP:13556"/>
        <dbReference type="ChEBI" id="CHEBI:29950"/>
        <dbReference type="ChEBI" id="CHEBI:82612"/>
        <dbReference type="ChEBI" id="CHEBI:137386"/>
        <dbReference type="ChEBI" id="CHEBI:137387"/>
        <dbReference type="EC" id="2.1.1.63"/>
    </reaction>
</comment>
<dbReference type="EMBL" id="LHPJ01000008">
    <property type="protein sequence ID" value="KOO03207.1"/>
    <property type="molecule type" value="Genomic_DNA"/>
</dbReference>
<accession>A0A0M0HN05</accession>
<dbReference type="InterPro" id="IPR023546">
    <property type="entry name" value="MGMT"/>
</dbReference>